<feature type="signal peptide" evidence="2">
    <location>
        <begin position="1"/>
        <end position="17"/>
    </location>
</feature>
<gene>
    <name evidence="3" type="ORF">B9G79_12840</name>
</gene>
<evidence type="ECO:0000313" key="3">
    <source>
        <dbReference type="EMBL" id="ASD64390.1"/>
    </source>
</evidence>
<dbReference type="PROSITE" id="PS51257">
    <property type="entry name" value="PROKAR_LIPOPROTEIN"/>
    <property type="match status" value="1"/>
</dbReference>
<accession>A0A1Z3NA89</accession>
<feature type="region of interest" description="Disordered" evidence="1">
    <location>
        <begin position="427"/>
        <end position="490"/>
    </location>
</feature>
<evidence type="ECO:0000256" key="1">
    <source>
        <dbReference type="SAM" id="MobiDB-lite"/>
    </source>
</evidence>
<dbReference type="AlphaFoldDB" id="A0A1Z3NA89"/>
<dbReference type="RefSeq" id="WP_088565862.1">
    <property type="nucleotide sequence ID" value="NZ_CP020946.1"/>
</dbReference>
<organism evidence="3 4">
    <name type="scientific">Bdellovibrio bacteriovorus</name>
    <dbReference type="NCBI Taxonomy" id="959"/>
    <lineage>
        <taxon>Bacteria</taxon>
        <taxon>Pseudomonadati</taxon>
        <taxon>Bdellovibrionota</taxon>
        <taxon>Bdellovibrionia</taxon>
        <taxon>Bdellovibrionales</taxon>
        <taxon>Pseudobdellovibrionaceae</taxon>
        <taxon>Bdellovibrio</taxon>
    </lineage>
</organism>
<evidence type="ECO:0000313" key="4">
    <source>
        <dbReference type="Proteomes" id="UP000197003"/>
    </source>
</evidence>
<dbReference type="OrthoDB" id="5295157at2"/>
<protein>
    <recommendedName>
        <fullName evidence="5">Lipoprotein</fullName>
    </recommendedName>
</protein>
<sequence length="490" mass="55121">MKYLLVLAAVLSLGACSFDNGKYEPVVKTVSTKKDLTQSQKDLIVAARLGNLALVERSISALKLHEYSFVGSVETPMGVAVAADNLEVVKTLWAQSVDAFNLGGEQKNFESQVLKSRAQDQFRALKHIKRAESIGAVLNKSAAMLATEYAKKTQAILELVSQADFAGAQGVMNRSGLSCQFVRNQIVQDLQADVITDSAVVVKFIRQLSCAEEISPGDVQLLYEAELIRQFQRYFNEPTLLGYLSNRTTLKSTLWNIDDSGLWISPALLMRISWSHENYQIQPSLQCPKLSVGVLNCQEFADDDFASSDYLAEKYGIKKSDFDLIYVKQGQVIGSYRKFKRQSRSNGRKADPVYWNTSMYIHRIPYYGELGTPYRNDQGQIEYQEERLPWGVGIQQMLENHYFESDSYDDGEWEEIQEARRKSEEAERLRKLEEQGGPEEFVEESADENAKHRDEQAPGNPDTIFGDLPSPDDPGDLPPLPVPTDLPDVE</sequence>
<keyword evidence="2" id="KW-0732">Signal</keyword>
<name>A0A1Z3NA89_BDEBC</name>
<dbReference type="Proteomes" id="UP000197003">
    <property type="component" value="Chromosome"/>
</dbReference>
<evidence type="ECO:0008006" key="5">
    <source>
        <dbReference type="Google" id="ProtNLM"/>
    </source>
</evidence>
<reference evidence="3 4" key="1">
    <citation type="submission" date="2017-04" db="EMBL/GenBank/DDBJ databases">
        <title>Whole genome sequence of Bdellovibrio bacteriovorus strain SSB218315.</title>
        <authorList>
            <person name="Oyedara O."/>
            <person name="Rodriguez-Perez M.A."/>
        </authorList>
    </citation>
    <scope>NUCLEOTIDE SEQUENCE [LARGE SCALE GENOMIC DNA]</scope>
    <source>
        <strain evidence="3 4">SSB218315</strain>
    </source>
</reference>
<evidence type="ECO:0000256" key="2">
    <source>
        <dbReference type="SAM" id="SignalP"/>
    </source>
</evidence>
<dbReference type="EMBL" id="CP020946">
    <property type="protein sequence ID" value="ASD64390.1"/>
    <property type="molecule type" value="Genomic_DNA"/>
</dbReference>
<proteinExistence type="predicted"/>
<feature type="compositionally biased region" description="Acidic residues" evidence="1">
    <location>
        <begin position="436"/>
        <end position="447"/>
    </location>
</feature>
<feature type="chain" id="PRO_5012644865" description="Lipoprotein" evidence="2">
    <location>
        <begin position="18"/>
        <end position="490"/>
    </location>
</feature>